<accession>A0A423QAZ1</accession>
<name>A0A423QAZ1_9GAMM</name>
<sequence length="181" mass="19959">MALTPAEAEKIGLAVRPWSPGLRAVLRRSETPEAAAMTEGFRRLWYTQQKAAGDDADNLNIAAWACVAMLLAEVKGDAVGQSFAAEAGKEQGDTGEPVVSALRFQQLQESRSPEELVRRLRRVLAMLRGSSLSPVLLADDVLLWFAERAGQRWPDDPGKRLAFRWAEAYFGQVARYKSIDG</sequence>
<dbReference type="Proteomes" id="UP000285123">
    <property type="component" value="Unassembled WGS sequence"/>
</dbReference>
<dbReference type="Pfam" id="PF09485">
    <property type="entry name" value="CRISPR_Cse2"/>
    <property type="match status" value="1"/>
</dbReference>
<dbReference type="Gene3D" id="1.10.520.40">
    <property type="entry name" value="CRISPR-associated protein Cse2"/>
    <property type="match status" value="1"/>
</dbReference>
<dbReference type="InterPro" id="IPR038287">
    <property type="entry name" value="Cse2_sf"/>
</dbReference>
<comment type="caution">
    <text evidence="1">The sequence shown here is derived from an EMBL/GenBank/DDBJ whole genome shotgun (WGS) entry which is preliminary data.</text>
</comment>
<dbReference type="InterPro" id="IPR013382">
    <property type="entry name" value="CRISPR-assoc_prot_Cse2"/>
</dbReference>
<dbReference type="AlphaFoldDB" id="A0A423QAZ1"/>
<proteinExistence type="predicted"/>
<dbReference type="EMBL" id="AYKF01000001">
    <property type="protein sequence ID" value="ROO37587.1"/>
    <property type="molecule type" value="Genomic_DNA"/>
</dbReference>
<protein>
    <submittedName>
        <fullName evidence="1">Transposase</fullName>
    </submittedName>
</protein>
<dbReference type="CDD" id="cd09731">
    <property type="entry name" value="Cse2_I-E"/>
    <property type="match status" value="1"/>
</dbReference>
<organism evidence="1 2">
    <name type="scientific">Salinisphaera orenii YIM 95161</name>
    <dbReference type="NCBI Taxonomy" id="1051139"/>
    <lineage>
        <taxon>Bacteria</taxon>
        <taxon>Pseudomonadati</taxon>
        <taxon>Pseudomonadota</taxon>
        <taxon>Gammaproteobacteria</taxon>
        <taxon>Salinisphaerales</taxon>
        <taxon>Salinisphaeraceae</taxon>
        <taxon>Salinisphaera</taxon>
    </lineage>
</organism>
<evidence type="ECO:0000313" key="1">
    <source>
        <dbReference type="EMBL" id="ROO37587.1"/>
    </source>
</evidence>
<gene>
    <name evidence="1" type="ORF">SAHL_00030</name>
</gene>
<reference evidence="1 2" key="1">
    <citation type="submission" date="2013-10" db="EMBL/GenBank/DDBJ databases">
        <title>Salinisphaera halophila YIM 95161 Genome Sequencing.</title>
        <authorList>
            <person name="Lai Q."/>
            <person name="Li C."/>
            <person name="Shao Z."/>
        </authorList>
    </citation>
    <scope>NUCLEOTIDE SEQUENCE [LARGE SCALE GENOMIC DNA]</scope>
    <source>
        <strain evidence="1 2">YIM 95161</strain>
    </source>
</reference>
<dbReference type="NCBIfam" id="TIGR02548">
    <property type="entry name" value="casB_cse2"/>
    <property type="match status" value="1"/>
</dbReference>
<evidence type="ECO:0000313" key="2">
    <source>
        <dbReference type="Proteomes" id="UP000285123"/>
    </source>
</evidence>